<protein>
    <submittedName>
        <fullName evidence="1">Uncharacterized protein</fullName>
    </submittedName>
</protein>
<gene>
    <name evidence="1" type="ORF">AWC31_17855</name>
</gene>
<organism evidence="1 2">
    <name type="scientific">Mycolicibacterium wolinskyi</name>
    <dbReference type="NCBI Taxonomy" id="59750"/>
    <lineage>
        <taxon>Bacteria</taxon>
        <taxon>Bacillati</taxon>
        <taxon>Actinomycetota</taxon>
        <taxon>Actinomycetes</taxon>
        <taxon>Mycobacteriales</taxon>
        <taxon>Mycobacteriaceae</taxon>
        <taxon>Mycolicibacterium</taxon>
    </lineage>
</organism>
<evidence type="ECO:0000313" key="1">
    <source>
        <dbReference type="EMBL" id="ORX17194.1"/>
    </source>
</evidence>
<dbReference type="Proteomes" id="UP000193964">
    <property type="component" value="Unassembled WGS sequence"/>
</dbReference>
<dbReference type="AlphaFoldDB" id="A0A1X2FFJ3"/>
<name>A0A1X2FFJ3_9MYCO</name>
<proteinExistence type="predicted"/>
<dbReference type="EMBL" id="LQQA01000008">
    <property type="protein sequence ID" value="ORX17194.1"/>
    <property type="molecule type" value="Genomic_DNA"/>
</dbReference>
<comment type="caution">
    <text evidence="1">The sequence shown here is derived from an EMBL/GenBank/DDBJ whole genome shotgun (WGS) entry which is preliminary data.</text>
</comment>
<reference evidence="1 2" key="1">
    <citation type="submission" date="2016-01" db="EMBL/GenBank/DDBJ databases">
        <title>The new phylogeny of the genus Mycobacterium.</title>
        <authorList>
            <person name="Tarcisio F."/>
            <person name="Conor M."/>
            <person name="Antonella G."/>
            <person name="Elisabetta G."/>
            <person name="Giulia F.S."/>
            <person name="Sara T."/>
            <person name="Anna F."/>
            <person name="Clotilde B."/>
            <person name="Roberto B."/>
            <person name="Veronica D.S."/>
            <person name="Fabio R."/>
            <person name="Monica P."/>
            <person name="Olivier J."/>
            <person name="Enrico T."/>
            <person name="Nicola S."/>
        </authorList>
    </citation>
    <scope>NUCLEOTIDE SEQUENCE [LARGE SCALE GENOMIC DNA]</scope>
    <source>
        <strain evidence="1 2">ATCC 700010</strain>
    </source>
</reference>
<evidence type="ECO:0000313" key="2">
    <source>
        <dbReference type="Proteomes" id="UP000193964"/>
    </source>
</evidence>
<accession>A0A1X2FFJ3</accession>
<sequence length="210" mass="23351">MRAGKVWTPSSTYDPVLWWRVLASIVSMAAADMDNQTDRLDRVSMPLLRTYRSDVRANAARSAQRFLSQLRSDYRRVALPSVDLVDVERERQSEELAKALEGAGINNCSVAILAVGQYLASDRSADLATALKPWISAEDHSDEMSWFENMFGPVVGPVVHLALSSAPDEPKELPKWAGEVGDEWCGQFLRAGAQELRSDQRQVPALSYAR</sequence>